<evidence type="ECO:0000313" key="2">
    <source>
        <dbReference type="EMBL" id="KAF4962827.1"/>
    </source>
</evidence>
<dbReference type="AlphaFoldDB" id="A0A8H4TRR5"/>
<protein>
    <recommendedName>
        <fullName evidence="4">BTB domain-containing protein</fullName>
    </recommendedName>
</protein>
<sequence length="358" mass="40245">MKESVYGFSRDGDTVLVLHTYRSHPFQWTDDDLHYLDENETLDDNTHLENKKKKEAQKRRSAHGDPPPPPQPREIGTDNEPFEDTHTTPDVPAVGDVSPGDQGPAIEEGATVLVPTDQWPVETPDGRASPRLHAATEGSEHRDNRKIVDYIASQKTAATIGEILGAVKGQKCYRMLVSSSHLSQVSPVFHQMLKGPFSESITDKDGFYRITASGWDPHALTVVFDIIHGHNRSVPRQLPLEMLAKVAVIVDYYDCLEAVETFAEIWVNAMAKSQSDVYGKDSMLWLLVSWVFRHRAIFEKMARLAIMHSKRLIMVDDLPIPLSILNAAKNEVSHRIPKTILTGLYDQEGTRDTMKPYV</sequence>
<keyword evidence="3" id="KW-1185">Reference proteome</keyword>
<name>A0A8H4TRR5_9HYPO</name>
<comment type="caution">
    <text evidence="2">The sequence shown here is derived from an EMBL/GenBank/DDBJ whole genome shotgun (WGS) entry which is preliminary data.</text>
</comment>
<evidence type="ECO:0008006" key="4">
    <source>
        <dbReference type="Google" id="ProtNLM"/>
    </source>
</evidence>
<proteinExistence type="predicted"/>
<dbReference type="InterPro" id="IPR011333">
    <property type="entry name" value="SKP1/BTB/POZ_sf"/>
</dbReference>
<dbReference type="EMBL" id="JABEXW010000518">
    <property type="protein sequence ID" value="KAF4962827.1"/>
    <property type="molecule type" value="Genomic_DNA"/>
</dbReference>
<evidence type="ECO:0000256" key="1">
    <source>
        <dbReference type="SAM" id="MobiDB-lite"/>
    </source>
</evidence>
<evidence type="ECO:0000313" key="3">
    <source>
        <dbReference type="Proteomes" id="UP000622797"/>
    </source>
</evidence>
<dbReference type="Proteomes" id="UP000622797">
    <property type="component" value="Unassembled WGS sequence"/>
</dbReference>
<reference evidence="2" key="1">
    <citation type="journal article" date="2020" name="BMC Genomics">
        <title>Correction to: Identification and distribution of gene clusters required for synthesis of sphingolipid metabolism inhibitors in diverse species of the filamentous fungus Fusarium.</title>
        <authorList>
            <person name="Kim H.S."/>
            <person name="Lohmar J.M."/>
            <person name="Busman M."/>
            <person name="Brown D.W."/>
            <person name="Naumann T.A."/>
            <person name="Divon H.H."/>
            <person name="Lysoe E."/>
            <person name="Uhlig S."/>
            <person name="Proctor R.H."/>
        </authorList>
    </citation>
    <scope>NUCLEOTIDE SEQUENCE</scope>
    <source>
        <strain evidence="2">NRRL 20472</strain>
    </source>
</reference>
<gene>
    <name evidence="2" type="ORF">FSARC_9110</name>
</gene>
<feature type="region of interest" description="Disordered" evidence="1">
    <location>
        <begin position="40"/>
        <end position="140"/>
    </location>
</feature>
<dbReference type="Gene3D" id="3.30.710.10">
    <property type="entry name" value="Potassium Channel Kv1.1, Chain A"/>
    <property type="match status" value="1"/>
</dbReference>
<accession>A0A8H4TRR5</accession>
<feature type="compositionally biased region" description="Basic residues" evidence="1">
    <location>
        <begin position="50"/>
        <end position="61"/>
    </location>
</feature>
<organism evidence="2 3">
    <name type="scientific">Fusarium sarcochroum</name>
    <dbReference type="NCBI Taxonomy" id="1208366"/>
    <lineage>
        <taxon>Eukaryota</taxon>
        <taxon>Fungi</taxon>
        <taxon>Dikarya</taxon>
        <taxon>Ascomycota</taxon>
        <taxon>Pezizomycotina</taxon>
        <taxon>Sordariomycetes</taxon>
        <taxon>Hypocreomycetidae</taxon>
        <taxon>Hypocreales</taxon>
        <taxon>Nectriaceae</taxon>
        <taxon>Fusarium</taxon>
        <taxon>Fusarium lateritium species complex</taxon>
    </lineage>
</organism>
<reference evidence="2" key="2">
    <citation type="submission" date="2020-05" db="EMBL/GenBank/DDBJ databases">
        <authorList>
            <person name="Kim H.-S."/>
            <person name="Proctor R.H."/>
            <person name="Brown D.W."/>
        </authorList>
    </citation>
    <scope>NUCLEOTIDE SEQUENCE</scope>
    <source>
        <strain evidence="2">NRRL 20472</strain>
    </source>
</reference>
<dbReference type="OrthoDB" id="5326346at2759"/>